<evidence type="ECO:0000313" key="2">
    <source>
        <dbReference type="EMBL" id="TWF82051.1"/>
    </source>
</evidence>
<feature type="domain" description="UGSC-like" evidence="1">
    <location>
        <begin position="16"/>
        <end position="181"/>
    </location>
</feature>
<dbReference type="Proteomes" id="UP000321261">
    <property type="component" value="Unassembled WGS sequence"/>
</dbReference>
<protein>
    <recommendedName>
        <fullName evidence="1">UGSC-like domain-containing protein</fullName>
    </recommendedName>
</protein>
<keyword evidence="3" id="KW-1185">Reference proteome</keyword>
<dbReference type="OrthoDB" id="5240640at2"/>
<reference evidence="2 3" key="1">
    <citation type="submission" date="2019-06" db="EMBL/GenBank/DDBJ databases">
        <title>Sequencing the genomes of 1000 actinobacteria strains.</title>
        <authorList>
            <person name="Klenk H.-P."/>
        </authorList>
    </citation>
    <scope>NUCLEOTIDE SEQUENCE [LARGE SCALE GENOMIC DNA]</scope>
    <source>
        <strain evidence="2 3">DSM 45671</strain>
    </source>
</reference>
<comment type="caution">
    <text evidence="2">The sequence shown here is derived from an EMBL/GenBank/DDBJ whole genome shotgun (WGS) entry which is preliminary data.</text>
</comment>
<name>A0A561T4K6_9PSEU</name>
<accession>A0A561T4K6</accession>
<dbReference type="EMBL" id="VIWU01000001">
    <property type="protein sequence ID" value="TWF82051.1"/>
    <property type="molecule type" value="Genomic_DNA"/>
</dbReference>
<dbReference type="AlphaFoldDB" id="A0A561T4K6"/>
<evidence type="ECO:0000313" key="3">
    <source>
        <dbReference type="Proteomes" id="UP000321261"/>
    </source>
</evidence>
<organism evidence="2 3">
    <name type="scientific">Pseudonocardia hierapolitana</name>
    <dbReference type="NCBI Taxonomy" id="1128676"/>
    <lineage>
        <taxon>Bacteria</taxon>
        <taxon>Bacillati</taxon>
        <taxon>Actinomycetota</taxon>
        <taxon>Actinomycetes</taxon>
        <taxon>Pseudonocardiales</taxon>
        <taxon>Pseudonocardiaceae</taxon>
        <taxon>Pseudonocardia</taxon>
    </lineage>
</organism>
<proteinExistence type="predicted"/>
<gene>
    <name evidence="2" type="ORF">FHX44_117996</name>
</gene>
<dbReference type="RefSeq" id="WP_147260447.1">
    <property type="nucleotide sequence ID" value="NZ_VIWU01000001.1"/>
</dbReference>
<sequence>MTASSTVEAGSHRWHVLNPTADRYGTDVAGLSPRPRRLDGQTVGLLWNGKPNGDVALRAIGAALESQFEGLRTRFYSGSIPCDRKLLEQAAAECTVVIGCTADCGSCSSWMTHDVIALERAGVPAVVVVSKGFEEDVEASARAFALPDVQRVVVPWVYNNATEEVSIRQSLDALPAIVDRLEGRPHVAGGGGEHVVSPAVIPVSADSPVELFAEFNRYFTERDWGDGYPLLPPTEAAVDRLLDGVADADDVLYTLPPGNGQVTPRKIAVACAMAGATAQEMAVVEAVLRAFNDPQQQVRLRTVLMSTSAHAPFVLVNGPVARELGINGGRACVGPGAQNQVNLRIGRAVTLALKNLGAWYPGVLDMDTIGSVRKNVIVVSENVDESPWTPFHVDAGYGADESTVSLFVTLGETDVGFQGHLDARQLARSISSFDSVQGGYFSGLFGGEKAKESPSGRLLLVAPPHAHALAEGGIGKEQFRDLLFEFGHQPLSRVVEQWRKLHVDGKTFPEWDWVFELSEDEQASRTLPVVRDRDQYVLAVCGSTRGKDLLMPTALPPVTAAVRADWVSRHA</sequence>
<dbReference type="InterPro" id="IPR057767">
    <property type="entry name" value="UGSC-like_dom"/>
</dbReference>
<evidence type="ECO:0000259" key="1">
    <source>
        <dbReference type="Pfam" id="PF24696"/>
    </source>
</evidence>
<dbReference type="Pfam" id="PF24696">
    <property type="entry name" value="UGSC"/>
    <property type="match status" value="1"/>
</dbReference>